<dbReference type="GO" id="GO:0006417">
    <property type="term" value="P:regulation of translation"/>
    <property type="evidence" value="ECO:0007669"/>
    <property type="project" value="TreeGrafter"/>
</dbReference>
<dbReference type="PANTHER" id="PTHR23346">
    <property type="entry name" value="TRANSLATIONAL ACTIVATOR GCN1-RELATED"/>
    <property type="match status" value="1"/>
</dbReference>
<feature type="non-terminal residue" evidence="3">
    <location>
        <position position="97"/>
    </location>
</feature>
<dbReference type="PANTHER" id="PTHR23346:SF7">
    <property type="entry name" value="STALLED RIBOSOME SENSOR GCN1"/>
    <property type="match status" value="1"/>
</dbReference>
<organism evidence="3 4">
    <name type="scientific">Sphaeroforma arctica JP610</name>
    <dbReference type="NCBI Taxonomy" id="667725"/>
    <lineage>
        <taxon>Eukaryota</taxon>
        <taxon>Ichthyosporea</taxon>
        <taxon>Ichthyophonida</taxon>
        <taxon>Sphaeroforma</taxon>
    </lineage>
</organism>
<dbReference type="InterPro" id="IPR057546">
    <property type="entry name" value="HEAT_GCN1"/>
</dbReference>
<protein>
    <recommendedName>
        <fullName evidence="2">Stalled ribosome sensor GCN1-like HEAT repeats region domain-containing protein</fullName>
    </recommendedName>
</protein>
<dbReference type="GeneID" id="25915705"/>
<keyword evidence="1" id="KW-0677">Repeat</keyword>
<dbReference type="GO" id="GO:0019887">
    <property type="term" value="F:protein kinase regulator activity"/>
    <property type="evidence" value="ECO:0007669"/>
    <property type="project" value="TreeGrafter"/>
</dbReference>
<sequence>MHCVVHASSSFLYRQSYTETLLSKLLYLFNDPNEACVLAGWDATKAVTATIAKEDQDDFLPMIRKTISLASHKKGSRESVDELPGFNLPKGISPILP</sequence>
<dbReference type="Proteomes" id="UP000054560">
    <property type="component" value="Unassembled WGS sequence"/>
</dbReference>
<gene>
    <name evidence="3" type="ORF">SARC_15201</name>
</gene>
<name>A0A0L0F674_9EUKA</name>
<feature type="domain" description="Stalled ribosome sensor GCN1-like HEAT repeats region" evidence="2">
    <location>
        <begin position="12"/>
        <end position="90"/>
    </location>
</feature>
<dbReference type="GO" id="GO:0034198">
    <property type="term" value="P:cellular response to amino acid starvation"/>
    <property type="evidence" value="ECO:0007669"/>
    <property type="project" value="TreeGrafter"/>
</dbReference>
<dbReference type="EMBL" id="KQ247355">
    <property type="protein sequence ID" value="KNC72247.1"/>
    <property type="molecule type" value="Genomic_DNA"/>
</dbReference>
<accession>A0A0L0F674</accession>
<reference evidence="3 4" key="1">
    <citation type="submission" date="2011-02" db="EMBL/GenBank/DDBJ databases">
        <title>The Genome Sequence of Sphaeroforma arctica JP610.</title>
        <authorList>
            <consortium name="The Broad Institute Genome Sequencing Platform"/>
            <person name="Russ C."/>
            <person name="Cuomo C."/>
            <person name="Young S.K."/>
            <person name="Zeng Q."/>
            <person name="Gargeya S."/>
            <person name="Alvarado L."/>
            <person name="Berlin A."/>
            <person name="Chapman S.B."/>
            <person name="Chen Z."/>
            <person name="Freedman E."/>
            <person name="Gellesch M."/>
            <person name="Goldberg J."/>
            <person name="Griggs A."/>
            <person name="Gujja S."/>
            <person name="Heilman E."/>
            <person name="Heiman D."/>
            <person name="Howarth C."/>
            <person name="Mehta T."/>
            <person name="Neiman D."/>
            <person name="Pearson M."/>
            <person name="Roberts A."/>
            <person name="Saif S."/>
            <person name="Shea T."/>
            <person name="Shenoy N."/>
            <person name="Sisk P."/>
            <person name="Stolte C."/>
            <person name="Sykes S."/>
            <person name="White J."/>
            <person name="Yandava C."/>
            <person name="Burger G."/>
            <person name="Gray M.W."/>
            <person name="Holland P.W.H."/>
            <person name="King N."/>
            <person name="Lang F.B.F."/>
            <person name="Roger A.J."/>
            <person name="Ruiz-Trillo I."/>
            <person name="Haas B."/>
            <person name="Nusbaum C."/>
            <person name="Birren B."/>
        </authorList>
    </citation>
    <scope>NUCLEOTIDE SEQUENCE [LARGE SCALE GENOMIC DNA]</scope>
    <source>
        <strain evidence="3 4">JP610</strain>
    </source>
</reference>
<dbReference type="RefSeq" id="XP_014146149.1">
    <property type="nucleotide sequence ID" value="XM_014290674.1"/>
</dbReference>
<evidence type="ECO:0000313" key="3">
    <source>
        <dbReference type="EMBL" id="KNC72247.1"/>
    </source>
</evidence>
<evidence type="ECO:0000256" key="1">
    <source>
        <dbReference type="ARBA" id="ARBA00022737"/>
    </source>
</evidence>
<keyword evidence="4" id="KW-1185">Reference proteome</keyword>
<dbReference type="OrthoDB" id="5148094at2759"/>
<evidence type="ECO:0000313" key="4">
    <source>
        <dbReference type="Proteomes" id="UP000054560"/>
    </source>
</evidence>
<evidence type="ECO:0000259" key="2">
    <source>
        <dbReference type="Pfam" id="PF23271"/>
    </source>
</evidence>
<dbReference type="Pfam" id="PF23271">
    <property type="entry name" value="HEAT_GCN1"/>
    <property type="match status" value="1"/>
</dbReference>
<proteinExistence type="predicted"/>
<dbReference type="AlphaFoldDB" id="A0A0L0F674"/>
<dbReference type="GO" id="GO:0005829">
    <property type="term" value="C:cytosol"/>
    <property type="evidence" value="ECO:0007669"/>
    <property type="project" value="TreeGrafter"/>
</dbReference>